<evidence type="ECO:0000313" key="12">
    <source>
        <dbReference type="EMBL" id="EIC21391.1"/>
    </source>
</evidence>
<protein>
    <recommendedName>
        <fullName evidence="10">Phosphoheptose isomerase</fullName>
        <ecNumber evidence="10">5.3.1.28</ecNumber>
    </recommendedName>
    <alternativeName>
        <fullName evidence="10">Sedoheptulose 7-phosphate isomerase</fullName>
    </alternativeName>
</protein>
<dbReference type="Gene3D" id="3.40.50.10490">
    <property type="entry name" value="Glucose-6-phosphate isomerase like protein, domain 1"/>
    <property type="match status" value="1"/>
</dbReference>
<dbReference type="Proteomes" id="UP000002964">
    <property type="component" value="Unassembled WGS sequence"/>
</dbReference>
<dbReference type="InterPro" id="IPR046348">
    <property type="entry name" value="SIS_dom_sf"/>
</dbReference>
<dbReference type="InterPro" id="IPR035461">
    <property type="entry name" value="GmhA/DiaA"/>
</dbReference>
<feature type="binding site" evidence="10">
    <location>
        <begin position="48"/>
        <end position="50"/>
    </location>
    <ligand>
        <name>substrate</name>
    </ligand>
</feature>
<dbReference type="eggNOG" id="COG0279">
    <property type="taxonomic scope" value="Bacteria"/>
</dbReference>
<dbReference type="GO" id="GO:0008270">
    <property type="term" value="F:zinc ion binding"/>
    <property type="evidence" value="ECO:0007669"/>
    <property type="project" value="UniProtKB-UniRule"/>
</dbReference>
<reference evidence="12 13" key="2">
    <citation type="submission" date="2011-11" db="EMBL/GenBank/DDBJ databases">
        <authorList>
            <consortium name="US DOE Joint Genome Institute"/>
            <person name="Lucas S."/>
            <person name="Han J."/>
            <person name="Lapidus A."/>
            <person name="Cheng J.-F."/>
            <person name="Goodwin L."/>
            <person name="Pitluck S."/>
            <person name="Peters L."/>
            <person name="Ovchinnikova G."/>
            <person name="Zhang X."/>
            <person name="Detter J.C."/>
            <person name="Han C."/>
            <person name="Tapia R."/>
            <person name="Land M."/>
            <person name="Hauser L."/>
            <person name="Kyrpides N."/>
            <person name="Ivanova N."/>
            <person name="Pagani I."/>
            <person name="Vogl K."/>
            <person name="Liu Z."/>
            <person name="Overmann J."/>
            <person name="Frigaard N.-U."/>
            <person name="Bryant D."/>
            <person name="Woyke T."/>
        </authorList>
    </citation>
    <scope>NUCLEOTIDE SEQUENCE [LARGE SCALE GENOMIC DNA]</scope>
    <source>
        <strain evidence="12 13">970</strain>
    </source>
</reference>
<dbReference type="AlphaFoldDB" id="H8Z176"/>
<feature type="binding site" evidence="10">
    <location>
        <position position="57"/>
    </location>
    <ligand>
        <name>Zn(2+)</name>
        <dbReference type="ChEBI" id="CHEBI:29105"/>
    </ligand>
</feature>
<comment type="subcellular location">
    <subcellularLocation>
        <location evidence="3 10">Cytoplasm</location>
    </subcellularLocation>
</comment>
<dbReference type="GO" id="GO:0008968">
    <property type="term" value="F:D-sedoheptulose 7-phosphate isomerase activity"/>
    <property type="evidence" value="ECO:0007669"/>
    <property type="project" value="UniProtKB-UniRule"/>
</dbReference>
<evidence type="ECO:0000256" key="10">
    <source>
        <dbReference type="HAMAP-Rule" id="MF_00067"/>
    </source>
</evidence>
<feature type="binding site" evidence="10">
    <location>
        <position position="168"/>
    </location>
    <ligand>
        <name>Zn(2+)</name>
        <dbReference type="ChEBI" id="CHEBI:29105"/>
    </ligand>
</feature>
<feature type="binding site" evidence="10">
    <location>
        <begin position="116"/>
        <end position="118"/>
    </location>
    <ligand>
        <name>substrate</name>
    </ligand>
</feature>
<dbReference type="CDD" id="cd05006">
    <property type="entry name" value="SIS_GmhA"/>
    <property type="match status" value="1"/>
</dbReference>
<organism evidence="12 13">
    <name type="scientific">Thiorhodovibrio frisius</name>
    <dbReference type="NCBI Taxonomy" id="631362"/>
    <lineage>
        <taxon>Bacteria</taxon>
        <taxon>Pseudomonadati</taxon>
        <taxon>Pseudomonadota</taxon>
        <taxon>Gammaproteobacteria</taxon>
        <taxon>Chromatiales</taxon>
        <taxon>Chromatiaceae</taxon>
        <taxon>Thiorhodovibrio</taxon>
    </lineage>
</organism>
<dbReference type="UniPathway" id="UPA00041">
    <property type="reaction ID" value="UER00436"/>
</dbReference>
<comment type="function">
    <text evidence="2 10">Catalyzes the isomerization of sedoheptulose 7-phosphate in D-glycero-D-manno-heptose 7-phosphate.</text>
</comment>
<keyword evidence="6 10" id="KW-0479">Metal-binding</keyword>
<comment type="pathway">
    <text evidence="10">Carbohydrate biosynthesis; D-glycero-D-manno-heptose 7-phosphate biosynthesis; D-glycero-alpha-D-manno-heptose 7-phosphate and D-glycero-beta-D-manno-heptose 7-phosphate from sedoheptulose 7-phosphate: step 1/1.</text>
</comment>
<evidence type="ECO:0000256" key="9">
    <source>
        <dbReference type="ARBA" id="ARBA00023277"/>
    </source>
</evidence>
<dbReference type="EC" id="5.3.1.28" evidence="10"/>
<feature type="binding site" evidence="10">
    <location>
        <position position="176"/>
    </location>
    <ligand>
        <name>Zn(2+)</name>
        <dbReference type="ChEBI" id="CHEBI:29105"/>
    </ligand>
</feature>
<dbReference type="PANTHER" id="PTHR30390">
    <property type="entry name" value="SEDOHEPTULOSE 7-PHOSPHATE ISOMERASE / DNAA INITIATOR-ASSOCIATING FACTOR FOR REPLICATION INITIATION"/>
    <property type="match status" value="1"/>
</dbReference>
<keyword evidence="5 10" id="KW-0963">Cytoplasm</keyword>
<reference evidence="13" key="1">
    <citation type="submission" date="2011-06" db="EMBL/GenBank/DDBJ databases">
        <authorList>
            <consortium name="US DOE Joint Genome Institute (JGI-PGF)"/>
            <person name="Lucas S."/>
            <person name="Han J."/>
            <person name="Lapidus A."/>
            <person name="Cheng J.-F."/>
            <person name="Goodwin L."/>
            <person name="Pitluck S."/>
            <person name="Peters L."/>
            <person name="Land M.L."/>
            <person name="Hauser L."/>
            <person name="Vogl K."/>
            <person name="Liu Z."/>
            <person name="Overmann J."/>
            <person name="Frigaard N.-U."/>
            <person name="Bryant D.A."/>
            <person name="Woyke T.J."/>
        </authorList>
    </citation>
    <scope>NUCLEOTIDE SEQUENCE [LARGE SCALE GENOMIC DNA]</scope>
    <source>
        <strain evidence="13">970</strain>
    </source>
</reference>
<evidence type="ECO:0000256" key="5">
    <source>
        <dbReference type="ARBA" id="ARBA00022490"/>
    </source>
</evidence>
<evidence type="ECO:0000256" key="3">
    <source>
        <dbReference type="ARBA" id="ARBA00004496"/>
    </source>
</evidence>
<keyword evidence="9 10" id="KW-0119">Carbohydrate metabolism</keyword>
<comment type="catalytic activity">
    <reaction evidence="1 10">
        <text>2 D-sedoheptulose 7-phosphate = D-glycero-alpha-D-manno-heptose 7-phosphate + D-glycero-beta-D-manno-heptose 7-phosphate</text>
        <dbReference type="Rhea" id="RHEA:27489"/>
        <dbReference type="ChEBI" id="CHEBI:57483"/>
        <dbReference type="ChEBI" id="CHEBI:60203"/>
        <dbReference type="ChEBI" id="CHEBI:60204"/>
        <dbReference type="EC" id="5.3.1.28"/>
    </reaction>
</comment>
<evidence type="ECO:0000256" key="1">
    <source>
        <dbReference type="ARBA" id="ARBA00000348"/>
    </source>
</evidence>
<comment type="similarity">
    <text evidence="4 10">Belongs to the SIS family. GmhA subfamily.</text>
</comment>
<dbReference type="GO" id="GO:0005737">
    <property type="term" value="C:cytoplasm"/>
    <property type="evidence" value="ECO:0007669"/>
    <property type="project" value="UniProtKB-SubCell"/>
</dbReference>
<keyword evidence="13" id="KW-1185">Reference proteome</keyword>
<dbReference type="SUPFAM" id="SSF53697">
    <property type="entry name" value="SIS domain"/>
    <property type="match status" value="1"/>
</dbReference>
<proteinExistence type="inferred from homology"/>
<feature type="binding site" evidence="10">
    <location>
        <position position="121"/>
    </location>
    <ligand>
        <name>substrate</name>
    </ligand>
</feature>
<gene>
    <name evidence="10" type="primary">gmhA</name>
    <name evidence="12" type="ORF">Thi970DRAFT_01598</name>
</gene>
<keyword evidence="8 10" id="KW-0413">Isomerase</keyword>
<name>H8Z176_9GAMM</name>
<feature type="binding site" evidence="10">
    <location>
        <position position="168"/>
    </location>
    <ligand>
        <name>substrate</name>
    </ligand>
</feature>
<sequence length="206" mass="21544">MHQRIRATLAEHIDTINALVDLTGEIAALAERGVATLKAGGRILWMGNGGSAADAQHLAAELVGRFERERPGLASIALTTDTSILTSVANDYGFEHIFARQVEAIGRPGDLLIGLSTSGNSPNVLRAMEVGARLGLTCAGLTGADGGALREQCELCLCVPSRRTARIQEAHQLIGHLLCDAIEAQAQAEAQANTQAGVQQDRGTGS</sequence>
<dbReference type="EMBL" id="JH603169">
    <property type="protein sequence ID" value="EIC21391.1"/>
    <property type="molecule type" value="Genomic_DNA"/>
</dbReference>
<evidence type="ECO:0000256" key="7">
    <source>
        <dbReference type="ARBA" id="ARBA00022833"/>
    </source>
</evidence>
<dbReference type="STRING" id="631362.Thi970DRAFT_01598"/>
<accession>H8Z176</accession>
<keyword evidence="7 10" id="KW-0862">Zinc</keyword>
<dbReference type="InterPro" id="IPR001347">
    <property type="entry name" value="SIS_dom"/>
</dbReference>
<comment type="miscellaneous">
    <text evidence="10">The reaction produces a racemic mixture of D-glycero-alpha-D-manno-heptose 7-phosphate and D-glycero-beta-D-manno-heptose 7-phosphate.</text>
</comment>
<dbReference type="HOGENOM" id="CLU_080999_3_1_6"/>
<dbReference type="OrthoDB" id="9810929at2"/>
<dbReference type="GO" id="GO:0097367">
    <property type="term" value="F:carbohydrate derivative binding"/>
    <property type="evidence" value="ECO:0007669"/>
    <property type="project" value="InterPro"/>
</dbReference>
<evidence type="ECO:0000256" key="8">
    <source>
        <dbReference type="ARBA" id="ARBA00023235"/>
    </source>
</evidence>
<dbReference type="Pfam" id="PF13580">
    <property type="entry name" value="SIS_2"/>
    <property type="match status" value="1"/>
</dbReference>
<evidence type="ECO:0000313" key="13">
    <source>
        <dbReference type="Proteomes" id="UP000002964"/>
    </source>
</evidence>
<feature type="binding site" evidence="10">
    <location>
        <begin position="90"/>
        <end position="91"/>
    </location>
    <ligand>
        <name>substrate</name>
    </ligand>
</feature>
<feature type="binding site" evidence="10">
    <location>
        <position position="61"/>
    </location>
    <ligand>
        <name>Zn(2+)</name>
        <dbReference type="ChEBI" id="CHEBI:29105"/>
    </ligand>
</feature>
<dbReference type="InterPro" id="IPR004515">
    <property type="entry name" value="Phosphoheptose_Isoase"/>
</dbReference>
<dbReference type="HAMAP" id="MF_00067">
    <property type="entry name" value="GmhA"/>
    <property type="match status" value="1"/>
</dbReference>
<dbReference type="PROSITE" id="PS51464">
    <property type="entry name" value="SIS"/>
    <property type="match status" value="1"/>
</dbReference>
<evidence type="ECO:0000256" key="4">
    <source>
        <dbReference type="ARBA" id="ARBA00009894"/>
    </source>
</evidence>
<comment type="cofactor">
    <cofactor evidence="10">
        <name>Zn(2+)</name>
        <dbReference type="ChEBI" id="CHEBI:29105"/>
    </cofactor>
    <text evidence="10">Binds 1 zinc ion per subunit.</text>
</comment>
<evidence type="ECO:0000256" key="2">
    <source>
        <dbReference type="ARBA" id="ARBA00003172"/>
    </source>
</evidence>
<feature type="binding site" evidence="10">
    <location>
        <position position="61"/>
    </location>
    <ligand>
        <name>substrate</name>
    </ligand>
</feature>
<dbReference type="RefSeq" id="WP_009147976.1">
    <property type="nucleotide sequence ID" value="NZ_CP121471.1"/>
</dbReference>
<dbReference type="InterPro" id="IPR050099">
    <property type="entry name" value="SIS_GmhA/DiaA_subfam"/>
</dbReference>
<comment type="subunit">
    <text evidence="10">Homotetramer.</text>
</comment>
<dbReference type="GO" id="GO:2001061">
    <property type="term" value="P:D-glycero-D-manno-heptose 7-phosphate biosynthetic process"/>
    <property type="evidence" value="ECO:0007669"/>
    <property type="project" value="UniProtKB-UniPathway"/>
</dbReference>
<dbReference type="GO" id="GO:0005975">
    <property type="term" value="P:carbohydrate metabolic process"/>
    <property type="evidence" value="ECO:0007669"/>
    <property type="project" value="UniProtKB-UniRule"/>
</dbReference>
<feature type="domain" description="SIS" evidence="11">
    <location>
        <begin position="33"/>
        <end position="192"/>
    </location>
</feature>
<evidence type="ECO:0000256" key="6">
    <source>
        <dbReference type="ARBA" id="ARBA00022723"/>
    </source>
</evidence>
<evidence type="ECO:0000259" key="11">
    <source>
        <dbReference type="PROSITE" id="PS51464"/>
    </source>
</evidence>